<dbReference type="InterPro" id="IPR036046">
    <property type="entry name" value="Acylphosphatase-like_dom_sf"/>
</dbReference>
<evidence type="ECO:0000313" key="9">
    <source>
        <dbReference type="EMBL" id="OXY82649.1"/>
    </source>
</evidence>
<accession>A0A233RGY9</accession>
<feature type="active site" evidence="5">
    <location>
        <position position="20"/>
    </location>
</feature>
<feature type="active site" evidence="5">
    <location>
        <position position="38"/>
    </location>
</feature>
<dbReference type="PROSITE" id="PS00151">
    <property type="entry name" value="ACYLPHOSPHATASE_2"/>
    <property type="match status" value="1"/>
</dbReference>
<evidence type="ECO:0000256" key="7">
    <source>
        <dbReference type="RuleBase" id="RU004168"/>
    </source>
</evidence>
<evidence type="ECO:0000256" key="3">
    <source>
        <dbReference type="ARBA" id="ARBA00015991"/>
    </source>
</evidence>
<dbReference type="Proteomes" id="UP000242757">
    <property type="component" value="Unassembled WGS sequence"/>
</dbReference>
<organism evidence="9 10">
    <name type="scientific">Oceanimonas doudoroffii</name>
    <dbReference type="NCBI Taxonomy" id="84158"/>
    <lineage>
        <taxon>Bacteria</taxon>
        <taxon>Pseudomonadati</taxon>
        <taxon>Pseudomonadota</taxon>
        <taxon>Gammaproteobacteria</taxon>
        <taxon>Aeromonadales</taxon>
        <taxon>Aeromonadaceae</taxon>
        <taxon>Oceanimonas</taxon>
    </lineage>
</organism>
<dbReference type="PANTHER" id="PTHR47268">
    <property type="entry name" value="ACYLPHOSPHATASE"/>
    <property type="match status" value="1"/>
</dbReference>
<dbReference type="PROSITE" id="PS51160">
    <property type="entry name" value="ACYLPHOSPHATASE_3"/>
    <property type="match status" value="1"/>
</dbReference>
<dbReference type="GO" id="GO:0003998">
    <property type="term" value="F:acylphosphatase activity"/>
    <property type="evidence" value="ECO:0007669"/>
    <property type="project" value="UniProtKB-EC"/>
</dbReference>
<evidence type="ECO:0000256" key="2">
    <source>
        <dbReference type="ARBA" id="ARBA00012150"/>
    </source>
</evidence>
<dbReference type="PROSITE" id="PS00150">
    <property type="entry name" value="ACYLPHOSPHATASE_1"/>
    <property type="match status" value="1"/>
</dbReference>
<reference evidence="9 10" key="1">
    <citation type="submission" date="2017-08" db="EMBL/GenBank/DDBJ databases">
        <title>A Genome Sequence of Oceanimonas doudoroffii ATCC 27123T.</title>
        <authorList>
            <person name="Brennan M.A."/>
            <person name="Maclea K.S."/>
            <person name="Mcclelland W.D."/>
            <person name="Trachtenberg A.M."/>
        </authorList>
    </citation>
    <scope>NUCLEOTIDE SEQUENCE [LARGE SCALE GENOMIC DNA]</scope>
    <source>
        <strain evidence="9 10">ATCC 27123</strain>
    </source>
</reference>
<dbReference type="NCBIfam" id="NF011000">
    <property type="entry name" value="PRK14426.1"/>
    <property type="match status" value="1"/>
</dbReference>
<dbReference type="RefSeq" id="WP_094199428.1">
    <property type="nucleotide sequence ID" value="NZ_NBIM01000001.1"/>
</dbReference>
<dbReference type="PANTHER" id="PTHR47268:SF4">
    <property type="entry name" value="ACYLPHOSPHATASE"/>
    <property type="match status" value="1"/>
</dbReference>
<dbReference type="InterPro" id="IPR017968">
    <property type="entry name" value="Acylphosphatase_CS"/>
</dbReference>
<dbReference type="AlphaFoldDB" id="A0A233RGY9"/>
<evidence type="ECO:0000256" key="5">
    <source>
        <dbReference type="PROSITE-ProRule" id="PRU00520"/>
    </source>
</evidence>
<evidence type="ECO:0000313" key="10">
    <source>
        <dbReference type="Proteomes" id="UP000242757"/>
    </source>
</evidence>
<evidence type="ECO:0000256" key="1">
    <source>
        <dbReference type="ARBA" id="ARBA00005614"/>
    </source>
</evidence>
<protein>
    <recommendedName>
        <fullName evidence="3 5">Acylphosphatase</fullName>
        <ecNumber evidence="2 5">3.6.1.7</ecNumber>
    </recommendedName>
</protein>
<dbReference type="EC" id="3.6.1.7" evidence="2 5"/>
<dbReference type="SUPFAM" id="SSF54975">
    <property type="entry name" value="Acylphosphatase/BLUF domain-like"/>
    <property type="match status" value="1"/>
</dbReference>
<evidence type="ECO:0000256" key="6">
    <source>
        <dbReference type="RuleBase" id="RU000553"/>
    </source>
</evidence>
<dbReference type="Pfam" id="PF00708">
    <property type="entry name" value="Acylphosphatase"/>
    <property type="match status" value="1"/>
</dbReference>
<name>A0A233RGY9_9GAMM</name>
<evidence type="ECO:0000259" key="8">
    <source>
        <dbReference type="PROSITE" id="PS51160"/>
    </source>
</evidence>
<proteinExistence type="inferred from homology"/>
<comment type="caution">
    <text evidence="9">The sequence shown here is derived from an EMBL/GenBank/DDBJ whole genome shotgun (WGS) entry which is preliminary data.</text>
</comment>
<sequence length="90" mass="9932">MTIIAKKIWVSGRVQGVSFRYYTQCEAERLGVHGYARNLPDGRVEVLAEGQAAAVRQLVAWLRHGPDTARVNGLEEDEIAPRGVHGFETG</sequence>
<dbReference type="Gene3D" id="3.30.70.100">
    <property type="match status" value="1"/>
</dbReference>
<gene>
    <name evidence="9" type="ORF">B6S08_03785</name>
</gene>
<evidence type="ECO:0000256" key="4">
    <source>
        <dbReference type="ARBA" id="ARBA00047645"/>
    </source>
</evidence>
<dbReference type="OrthoDB" id="5295388at2"/>
<dbReference type="EMBL" id="NBIM01000001">
    <property type="protein sequence ID" value="OXY82649.1"/>
    <property type="molecule type" value="Genomic_DNA"/>
</dbReference>
<keyword evidence="5 6" id="KW-0378">Hydrolase</keyword>
<comment type="catalytic activity">
    <reaction evidence="4 5 6">
        <text>an acyl phosphate + H2O = a carboxylate + phosphate + H(+)</text>
        <dbReference type="Rhea" id="RHEA:14965"/>
        <dbReference type="ChEBI" id="CHEBI:15377"/>
        <dbReference type="ChEBI" id="CHEBI:15378"/>
        <dbReference type="ChEBI" id="CHEBI:29067"/>
        <dbReference type="ChEBI" id="CHEBI:43474"/>
        <dbReference type="ChEBI" id="CHEBI:59918"/>
        <dbReference type="EC" id="3.6.1.7"/>
    </reaction>
</comment>
<dbReference type="InterPro" id="IPR001792">
    <property type="entry name" value="Acylphosphatase-like_dom"/>
</dbReference>
<dbReference type="InterPro" id="IPR020456">
    <property type="entry name" value="Acylphosphatase"/>
</dbReference>
<feature type="domain" description="Acylphosphatase-like" evidence="8">
    <location>
        <begin position="5"/>
        <end position="90"/>
    </location>
</feature>
<keyword evidence="10" id="KW-1185">Reference proteome</keyword>
<comment type="similarity">
    <text evidence="1 7">Belongs to the acylphosphatase family.</text>
</comment>